<dbReference type="Proteomes" id="UP001623348">
    <property type="component" value="Unassembled WGS sequence"/>
</dbReference>
<evidence type="ECO:0000313" key="3">
    <source>
        <dbReference type="Proteomes" id="UP001623348"/>
    </source>
</evidence>
<feature type="compositionally biased region" description="Basic and acidic residues" evidence="1">
    <location>
        <begin position="82"/>
        <end position="93"/>
    </location>
</feature>
<proteinExistence type="predicted"/>
<comment type="caution">
    <text evidence="2">The sequence shown here is derived from an EMBL/GenBank/DDBJ whole genome shotgun (WGS) entry which is preliminary data.</text>
</comment>
<accession>A0ABC9WED4</accession>
<name>A0ABC9WED4_GRUJA</name>
<reference evidence="2 3" key="1">
    <citation type="submission" date="2024-06" db="EMBL/GenBank/DDBJ databases">
        <title>The draft genome of Grus japonensis, version 3.</title>
        <authorList>
            <person name="Nabeshima K."/>
            <person name="Suzuki S."/>
            <person name="Onuma M."/>
        </authorList>
    </citation>
    <scope>NUCLEOTIDE SEQUENCE [LARGE SCALE GENOMIC DNA]</scope>
    <source>
        <strain evidence="2 3">451A</strain>
    </source>
</reference>
<evidence type="ECO:0000256" key="1">
    <source>
        <dbReference type="SAM" id="MobiDB-lite"/>
    </source>
</evidence>
<organism evidence="2 3">
    <name type="scientific">Grus japonensis</name>
    <name type="common">Japanese crane</name>
    <name type="synonym">Red-crowned crane</name>
    <dbReference type="NCBI Taxonomy" id="30415"/>
    <lineage>
        <taxon>Eukaryota</taxon>
        <taxon>Metazoa</taxon>
        <taxon>Chordata</taxon>
        <taxon>Craniata</taxon>
        <taxon>Vertebrata</taxon>
        <taxon>Euteleostomi</taxon>
        <taxon>Archelosauria</taxon>
        <taxon>Archosauria</taxon>
        <taxon>Dinosauria</taxon>
        <taxon>Saurischia</taxon>
        <taxon>Theropoda</taxon>
        <taxon>Coelurosauria</taxon>
        <taxon>Aves</taxon>
        <taxon>Neognathae</taxon>
        <taxon>Neoaves</taxon>
        <taxon>Gruiformes</taxon>
        <taxon>Gruidae</taxon>
        <taxon>Grus</taxon>
    </lineage>
</organism>
<protein>
    <submittedName>
        <fullName evidence="2">Uncharacterized protein</fullName>
    </submittedName>
</protein>
<feature type="compositionally biased region" description="Acidic residues" evidence="1">
    <location>
        <begin position="132"/>
        <end position="145"/>
    </location>
</feature>
<gene>
    <name evidence="2" type="ORF">GRJ2_000781200</name>
</gene>
<feature type="compositionally biased region" description="Basic residues" evidence="1">
    <location>
        <begin position="35"/>
        <end position="50"/>
    </location>
</feature>
<dbReference type="EMBL" id="BAAFJT010000002">
    <property type="protein sequence ID" value="GAB0183159.1"/>
    <property type="molecule type" value="Genomic_DNA"/>
</dbReference>
<keyword evidence="3" id="KW-1185">Reference proteome</keyword>
<feature type="region of interest" description="Disordered" evidence="1">
    <location>
        <begin position="1"/>
        <end position="156"/>
    </location>
</feature>
<sequence length="156" mass="17134">MLGGKRSWSSEASGCPPWGGTPQKRFLQVQATKAPPRRRRCNQRRWRQRRNTSPPGTSAIGLPSGIKGTLRVVVGPPGNGAEPRRVYLPEDGRRPRHVSPLKRNVAPRAVNPPKHGVWPVAANPPDNSVEPMEVDPPQDQEEPMEVDPPAAAMTRP</sequence>
<evidence type="ECO:0000313" key="2">
    <source>
        <dbReference type="EMBL" id="GAB0183159.1"/>
    </source>
</evidence>
<dbReference type="AlphaFoldDB" id="A0ABC9WED4"/>